<dbReference type="Proteomes" id="UP001311232">
    <property type="component" value="Unassembled WGS sequence"/>
</dbReference>
<name>A0AAV9RIE0_9TELE</name>
<dbReference type="EMBL" id="JAHHUM010001785">
    <property type="protein sequence ID" value="KAK5608745.1"/>
    <property type="molecule type" value="Genomic_DNA"/>
</dbReference>
<gene>
    <name evidence="1" type="ORF">CRENBAI_020959</name>
</gene>
<proteinExistence type="predicted"/>
<evidence type="ECO:0000313" key="2">
    <source>
        <dbReference type="Proteomes" id="UP001311232"/>
    </source>
</evidence>
<comment type="caution">
    <text evidence="1">The sequence shown here is derived from an EMBL/GenBank/DDBJ whole genome shotgun (WGS) entry which is preliminary data.</text>
</comment>
<keyword evidence="2" id="KW-1185">Reference proteome</keyword>
<protein>
    <submittedName>
        <fullName evidence="1">Uncharacterized protein</fullName>
    </submittedName>
</protein>
<reference evidence="1 2" key="1">
    <citation type="submission" date="2021-06" db="EMBL/GenBank/DDBJ databases">
        <authorList>
            <person name="Palmer J.M."/>
        </authorList>
    </citation>
    <scope>NUCLEOTIDE SEQUENCE [LARGE SCALE GENOMIC DNA]</scope>
    <source>
        <strain evidence="1 2">MEX-2019</strain>
        <tissue evidence="1">Muscle</tissue>
    </source>
</reference>
<evidence type="ECO:0000313" key="1">
    <source>
        <dbReference type="EMBL" id="KAK5608745.1"/>
    </source>
</evidence>
<sequence length="159" mass="17204">MTPSCVSAPTNKRQVCIPPQPITLQGFAFKDLQPGISLLSCRAWILLLSIDKIVLPVTQLPLPHHPAVSGSSFSSERSSGTPGFHVFFYSSCPSILPALFIPFMNSLQRSLSSVTQLLREFASNSATSALPLIRTVDTQPAVWPLLLTFTSATPVLARL</sequence>
<dbReference type="AlphaFoldDB" id="A0AAV9RIE0"/>
<organism evidence="1 2">
    <name type="scientific">Crenichthys baileyi</name>
    <name type="common">White River springfish</name>
    <dbReference type="NCBI Taxonomy" id="28760"/>
    <lineage>
        <taxon>Eukaryota</taxon>
        <taxon>Metazoa</taxon>
        <taxon>Chordata</taxon>
        <taxon>Craniata</taxon>
        <taxon>Vertebrata</taxon>
        <taxon>Euteleostomi</taxon>
        <taxon>Actinopterygii</taxon>
        <taxon>Neopterygii</taxon>
        <taxon>Teleostei</taxon>
        <taxon>Neoteleostei</taxon>
        <taxon>Acanthomorphata</taxon>
        <taxon>Ovalentaria</taxon>
        <taxon>Atherinomorphae</taxon>
        <taxon>Cyprinodontiformes</taxon>
        <taxon>Goodeidae</taxon>
        <taxon>Crenichthys</taxon>
    </lineage>
</organism>
<accession>A0AAV9RIE0</accession>